<reference evidence="1 2" key="1">
    <citation type="submission" date="2022-06" db="EMBL/GenBank/DDBJ databases">
        <authorList>
            <person name="Jeon C.O."/>
        </authorList>
    </citation>
    <scope>NUCLEOTIDE SEQUENCE [LARGE SCALE GENOMIC DNA]</scope>
    <source>
        <strain evidence="1 2">KCTC 13943</strain>
    </source>
</reference>
<proteinExistence type="predicted"/>
<accession>A0ABT0WAB0</accession>
<comment type="caution">
    <text evidence="1">The sequence shown here is derived from an EMBL/GenBank/DDBJ whole genome shotgun (WGS) entry which is preliminary data.</text>
</comment>
<protein>
    <submittedName>
        <fullName evidence="1">Uncharacterized protein</fullName>
    </submittedName>
</protein>
<name>A0ABT0WAB0_9BACI</name>
<sequence length="65" mass="7772">MEKMGNEIEKLKKLKLARVERVEIIKGRDDLQPLFKTEHSTFHQFLGRDKYGTFYWVLGVRCWTG</sequence>
<evidence type="ECO:0000313" key="1">
    <source>
        <dbReference type="EMBL" id="MCM2533266.1"/>
    </source>
</evidence>
<evidence type="ECO:0000313" key="2">
    <source>
        <dbReference type="Proteomes" id="UP001523262"/>
    </source>
</evidence>
<gene>
    <name evidence="1" type="ORF">NDK43_13760</name>
</gene>
<organism evidence="1 2">
    <name type="scientific">Neobacillus pocheonensis</name>
    <dbReference type="NCBI Taxonomy" id="363869"/>
    <lineage>
        <taxon>Bacteria</taxon>
        <taxon>Bacillati</taxon>
        <taxon>Bacillota</taxon>
        <taxon>Bacilli</taxon>
        <taxon>Bacillales</taxon>
        <taxon>Bacillaceae</taxon>
        <taxon>Neobacillus</taxon>
    </lineage>
</organism>
<dbReference type="Proteomes" id="UP001523262">
    <property type="component" value="Unassembled WGS sequence"/>
</dbReference>
<keyword evidence="2" id="KW-1185">Reference proteome</keyword>
<dbReference type="EMBL" id="JAMQCR010000001">
    <property type="protein sequence ID" value="MCM2533266.1"/>
    <property type="molecule type" value="Genomic_DNA"/>
</dbReference>